<dbReference type="GeneID" id="90982533"/>
<proteinExistence type="predicted"/>
<accession>A0A073J6J2</accession>
<dbReference type="EMBL" id="JMKI01000004">
    <property type="protein sequence ID" value="KEJ93347.1"/>
    <property type="molecule type" value="Genomic_DNA"/>
</dbReference>
<dbReference type="STRING" id="2754.EH55_08575"/>
<dbReference type="RefSeq" id="WP_037974189.1">
    <property type="nucleotide sequence ID" value="NZ_JMKI01000004.1"/>
</dbReference>
<dbReference type="Proteomes" id="UP000027665">
    <property type="component" value="Unassembled WGS sequence"/>
</dbReference>
<sequence length="80" mass="9418">MKMNDGKRFFVTERQLDELKKLLERYEGMPEEVSLEEDLIADEYIPIVEPMVESSVEAALAEPNRDLKFWIEDVEQQELA</sequence>
<comment type="caution">
    <text evidence="1">The sequence shown here is derived from an EMBL/GenBank/DDBJ whole genome shotgun (WGS) entry which is preliminary data.</text>
</comment>
<reference evidence="1 2" key="1">
    <citation type="submission" date="2014-04" db="EMBL/GenBank/DDBJ databases">
        <title>Draft Genome Sequence of Synergistes jonesii.</title>
        <authorList>
            <person name="Coil D.A."/>
            <person name="Eisen J.A."/>
            <person name="Holland-Moritz H.E."/>
        </authorList>
    </citation>
    <scope>NUCLEOTIDE SEQUENCE [LARGE SCALE GENOMIC DNA]</scope>
    <source>
        <strain evidence="1 2">78-1</strain>
    </source>
</reference>
<keyword evidence="2" id="KW-1185">Reference proteome</keyword>
<dbReference type="AlphaFoldDB" id="A0A073J6J2"/>
<evidence type="ECO:0000313" key="1">
    <source>
        <dbReference type="EMBL" id="KEJ93347.1"/>
    </source>
</evidence>
<protein>
    <submittedName>
        <fullName evidence="1">Uncharacterized protein</fullName>
    </submittedName>
</protein>
<evidence type="ECO:0000313" key="2">
    <source>
        <dbReference type="Proteomes" id="UP000027665"/>
    </source>
</evidence>
<gene>
    <name evidence="1" type="ORF">EH55_08575</name>
</gene>
<name>A0A073J6J2_9BACT</name>
<organism evidence="1 2">
    <name type="scientific">Synergistes jonesii</name>
    <dbReference type="NCBI Taxonomy" id="2754"/>
    <lineage>
        <taxon>Bacteria</taxon>
        <taxon>Thermotogati</taxon>
        <taxon>Synergistota</taxon>
        <taxon>Synergistia</taxon>
        <taxon>Synergistales</taxon>
        <taxon>Synergistaceae</taxon>
        <taxon>Synergistes</taxon>
    </lineage>
</organism>